<sequence length="367" mass="43065">MDRNQLTEEIIKNLITIQNKLKNDIVKKTIVDNIKYESFKYENLISAVNYYIKNKEGLTLLSDSLYLNQFNNSLRTFILKTENENEIIRYKVQLLDAINVIIDYQNILFSIEEKNLKPDEKDFSERYYKEEDSTNESENSILKSKIEDLEKKNFEVLGQFSELKNLFEKRETEFAQVSEVLEKSKTLESEFENAKEAVLKNIELKQATTYWEKQTEKYNKKYLIYFGINIFIAICLIATTFYLINHTGLFITNTTDLIGKELPDAITKIAHSASFFNYIIFIMFTTIMVWMMKILVKIMLSNYHLAVDANERVIMINTYLVLLEDGKGFQETDRKVILDNIFRQTNHGIIKDETSVTVADIVSSFKR</sequence>
<name>A0A6M8NJQ3_9BACT</name>
<accession>A0A6M8NJQ3</accession>
<evidence type="ECO:0000313" key="2">
    <source>
        <dbReference type="Proteomes" id="UP000290378"/>
    </source>
</evidence>
<proteinExistence type="predicted"/>
<evidence type="ECO:0000313" key="1">
    <source>
        <dbReference type="EMBL" id="RXI38217.1"/>
    </source>
</evidence>
<comment type="caution">
    <text evidence="1">The sequence shown here is derived from an EMBL/GenBank/DDBJ whole genome shotgun (WGS) entry which is preliminary data.</text>
</comment>
<dbReference type="AlphaFoldDB" id="A0A6M8NJQ3"/>
<organism evidence="1 2">
    <name type="scientific">Arcobacter cloacae</name>
    <dbReference type="NCBI Taxonomy" id="1054034"/>
    <lineage>
        <taxon>Bacteria</taxon>
        <taxon>Pseudomonadati</taxon>
        <taxon>Campylobacterota</taxon>
        <taxon>Epsilonproteobacteria</taxon>
        <taxon>Campylobacterales</taxon>
        <taxon>Arcobacteraceae</taxon>
        <taxon>Arcobacter</taxon>
    </lineage>
</organism>
<dbReference type="Proteomes" id="UP000290378">
    <property type="component" value="Unassembled WGS sequence"/>
</dbReference>
<gene>
    <name evidence="1" type="ORF">CP963_11685</name>
</gene>
<reference evidence="1 2" key="1">
    <citation type="submission" date="2017-09" db="EMBL/GenBank/DDBJ databases">
        <title>Genomics of the genus Arcobacter.</title>
        <authorList>
            <person name="Perez-Cataluna A."/>
            <person name="Figueras M.J."/>
            <person name="Salas-Masso N."/>
        </authorList>
    </citation>
    <scope>NUCLEOTIDE SEQUENCE [LARGE SCALE GENOMIC DNA]</scope>
    <source>
        <strain evidence="1 2">CECT 7834</strain>
    </source>
</reference>
<dbReference type="RefSeq" id="WP_129014360.1">
    <property type="nucleotide sequence ID" value="NZ_CBCSEI010000020.1"/>
</dbReference>
<dbReference type="InterPro" id="IPR046159">
    <property type="entry name" value="DUF6161"/>
</dbReference>
<dbReference type="EMBL" id="NXII01000021">
    <property type="protein sequence ID" value="RXI38217.1"/>
    <property type="molecule type" value="Genomic_DNA"/>
</dbReference>
<protein>
    <submittedName>
        <fullName evidence="1">Uncharacterized protein</fullName>
    </submittedName>
</protein>
<keyword evidence="2" id="KW-1185">Reference proteome</keyword>
<dbReference type="Pfam" id="PF19658">
    <property type="entry name" value="DUF6161"/>
    <property type="match status" value="1"/>
</dbReference>